<gene>
    <name evidence="2" type="ORF">CLAFUR5_06630</name>
</gene>
<reference evidence="2" key="2">
    <citation type="journal article" date="2022" name="Microb. Genom.">
        <title>A chromosome-scale genome assembly of the tomato pathogen Cladosporium fulvum reveals a compartmentalized genome architecture and the presence of a dispensable chromosome.</title>
        <authorList>
            <person name="Zaccaron A.Z."/>
            <person name="Chen L.H."/>
            <person name="Samaras A."/>
            <person name="Stergiopoulos I."/>
        </authorList>
    </citation>
    <scope>NUCLEOTIDE SEQUENCE</scope>
    <source>
        <strain evidence="2">Race5_Kim</strain>
    </source>
</reference>
<dbReference type="OrthoDB" id="3650471at2759"/>
<accession>A0A9Q8LJ74</accession>
<feature type="compositionally biased region" description="Acidic residues" evidence="1">
    <location>
        <begin position="384"/>
        <end position="397"/>
    </location>
</feature>
<feature type="region of interest" description="Disordered" evidence="1">
    <location>
        <begin position="1"/>
        <end position="29"/>
    </location>
</feature>
<keyword evidence="3" id="KW-1185">Reference proteome</keyword>
<evidence type="ECO:0000256" key="1">
    <source>
        <dbReference type="SAM" id="MobiDB-lite"/>
    </source>
</evidence>
<evidence type="ECO:0000313" key="3">
    <source>
        <dbReference type="Proteomes" id="UP000756132"/>
    </source>
</evidence>
<sequence length="763" mass="88195">MPDYWQSKHELKLQRSKGQGHGGVIEREGDTQVDFGDVDKMGEFTNKRIKVKVCGKSIWNYPSEKSMARGGWLQFCIIAKGTTFGDAIQLCRNWDEFWELNTLTVYGRFPSPSWPTWPGDRGRSQYLQLGFTEVSIQVGSEPDHRSDLEEIRTVSTAHDERALSVGTRCQDWSNQTKVTTPDLMALIYKLMSADGQVRDMTVEEKVDRYYNDVDATEDAVLFPEEQEGLIVTATGSHAGRITRELEEASSNMRRFVYGLQSDDDSDDYEDLNSRMDVQKKKKQLQLEQKKGKTLVKTKAGTRKQQNAVFHNHKAGHSQTSGSSMIAGLEEARRREYRSDAQVEACPNDDAPDCECIACEEAEFGGGPRTEIVNTGRSNAHRGEEESEWEQDDSEASDDEKREDDITDRDLEAVETDPTQRKKLMHFRILRWERAKVFKPQWHAAQSEPGAFERYAELQSLKEHSRVLNRKSSYMRGRQMQVLFHLGVHLSEHRLVGRDIDDAFVFVWLFFLPGLRNLEIDEWQRSPKETTKLVDNDYKASLEPYYKDWRDATDLLKAIWPPTGAYLDSHDPPVAHLYKAGIIAPYHHSDPPGRLIVADDPMTHKPTMFMDYRRTRRDIPLGAPPNITDWQKIDLLQIAQAYRIANPGVRFALLLRDPWSSRDCEGRSWQWRFYLKERYGGAYNMQATLDTRLKRWQLQLGNNVLAKRDIVLVMGKDRKELEEMMRGTVFALQTNPWRLEVGFWKSFVDVDVDFLTGLDRRWLE</sequence>
<dbReference type="AlphaFoldDB" id="A0A9Q8LJ74"/>
<name>A0A9Q8LJ74_PASFU</name>
<feature type="compositionally biased region" description="Basic and acidic residues" evidence="1">
    <location>
        <begin position="1"/>
        <end position="13"/>
    </location>
</feature>
<proteinExistence type="predicted"/>
<organism evidence="2 3">
    <name type="scientific">Passalora fulva</name>
    <name type="common">Tomato leaf mold</name>
    <name type="synonym">Cladosporium fulvum</name>
    <dbReference type="NCBI Taxonomy" id="5499"/>
    <lineage>
        <taxon>Eukaryota</taxon>
        <taxon>Fungi</taxon>
        <taxon>Dikarya</taxon>
        <taxon>Ascomycota</taxon>
        <taxon>Pezizomycotina</taxon>
        <taxon>Dothideomycetes</taxon>
        <taxon>Dothideomycetidae</taxon>
        <taxon>Mycosphaerellales</taxon>
        <taxon>Mycosphaerellaceae</taxon>
        <taxon>Fulvia</taxon>
    </lineage>
</organism>
<dbReference type="Proteomes" id="UP000756132">
    <property type="component" value="Chromosome 6"/>
</dbReference>
<dbReference type="KEGG" id="ffu:CLAFUR5_06630"/>
<reference evidence="2" key="1">
    <citation type="submission" date="2021-12" db="EMBL/GenBank/DDBJ databases">
        <authorList>
            <person name="Zaccaron A."/>
            <person name="Stergiopoulos I."/>
        </authorList>
    </citation>
    <scope>NUCLEOTIDE SEQUENCE</scope>
    <source>
        <strain evidence="2">Race5_Kim</strain>
    </source>
</reference>
<dbReference type="EMBL" id="CP090168">
    <property type="protein sequence ID" value="UJO18502.1"/>
    <property type="molecule type" value="Genomic_DNA"/>
</dbReference>
<protein>
    <submittedName>
        <fullName evidence="2">Uncharacterized protein</fullName>
    </submittedName>
</protein>
<feature type="region of interest" description="Disordered" evidence="1">
    <location>
        <begin position="366"/>
        <end position="416"/>
    </location>
</feature>
<evidence type="ECO:0000313" key="2">
    <source>
        <dbReference type="EMBL" id="UJO18502.1"/>
    </source>
</evidence>
<feature type="compositionally biased region" description="Basic and acidic residues" evidence="1">
    <location>
        <begin position="398"/>
        <end position="411"/>
    </location>
</feature>
<dbReference type="RefSeq" id="XP_047762868.1">
    <property type="nucleotide sequence ID" value="XM_047905778.1"/>
</dbReference>
<dbReference type="GeneID" id="71986508"/>